<dbReference type="AlphaFoldDB" id="A0A836LIW7"/>
<feature type="compositionally biased region" description="Low complexity" evidence="1">
    <location>
        <begin position="407"/>
        <end position="416"/>
    </location>
</feature>
<dbReference type="RefSeq" id="XP_067758575.1">
    <property type="nucleotide sequence ID" value="XM_067902682.1"/>
</dbReference>
<evidence type="ECO:0000313" key="2">
    <source>
        <dbReference type="EMBL" id="KAG5509423.1"/>
    </source>
</evidence>
<sequence length="649" mass="70981">MLLTKEEVQTITLNAKSVHKYADQAFFPAEISQAGARIGDQSFLNFFVRYHHRHAPERYSWSRVRRVMLLEDLMTRHKTGAEPLVTSSTIEWRGKTFWVCFAVESVVPGSSSSDASNDSKDEEIVMLPQLSNTIPTDDEILAFCVASASQRPTEVYTDGVLDEAPVAPPVLLGAEAVDPTAEQDSATPPATASRNLRVYVPTPRQIGLLRQYKKQHLTYHQWTEAEIEESKAQRQRYSTIGVAAAPVRTAAYMQQQRVEESKHQKRAFGTSSSSPATKGLNVVDDGHVDLTQESIVNATAESACGYAMTQTQSSTRSAIAPTSSTVAATPVVSPLSPFLPRSVLRAQPPPPQQQQQPPHTVSAASTSNLHSPSKDSFSVPLLGDDASPPFSQLSASQAQSPGTQMPSGSLSSLSQHLSHLREAEESFFHYISDESRSAYLNRLAEITKRNRDTNTRNRRRGIANERRLERKGNLLESCGLWITDDKERASKAEDYVKAQAGESSSTKKNDEGATAAGALAGGDAAGDGADTARRNEDAFVERFKAYYDAQRISFMECAEADLIVDGSDADINSILQAANATSSGTDSACDKTHALSSVGSSTNEMRLGRRPWRRLLPNRLRTEESSPALVQAQLVHRSTVRMAKRERGE</sequence>
<feature type="region of interest" description="Disordered" evidence="1">
    <location>
        <begin position="341"/>
        <end position="416"/>
    </location>
</feature>
<feature type="compositionally biased region" description="Polar residues" evidence="1">
    <location>
        <begin position="362"/>
        <end position="376"/>
    </location>
</feature>
<keyword evidence="3" id="KW-1185">Reference proteome</keyword>
<comment type="caution">
    <text evidence="2">The sequence shown here is derived from an EMBL/GenBank/DDBJ whole genome shotgun (WGS) entry which is preliminary data.</text>
</comment>
<proteinExistence type="predicted"/>
<accession>A0A836LIW7</accession>
<dbReference type="GeneID" id="94292759"/>
<organism evidence="2 3">
    <name type="scientific">Porcisia hertigi</name>
    <dbReference type="NCBI Taxonomy" id="2761500"/>
    <lineage>
        <taxon>Eukaryota</taxon>
        <taxon>Discoba</taxon>
        <taxon>Euglenozoa</taxon>
        <taxon>Kinetoplastea</taxon>
        <taxon>Metakinetoplastina</taxon>
        <taxon>Trypanosomatida</taxon>
        <taxon>Trypanosomatidae</taxon>
        <taxon>Leishmaniinae</taxon>
        <taxon>Porcisia</taxon>
    </lineage>
</organism>
<evidence type="ECO:0000256" key="1">
    <source>
        <dbReference type="SAM" id="MobiDB-lite"/>
    </source>
</evidence>
<protein>
    <submittedName>
        <fullName evidence="2">Uncharacterized protein</fullName>
    </submittedName>
</protein>
<feature type="region of interest" description="Disordered" evidence="1">
    <location>
        <begin position="257"/>
        <end position="282"/>
    </location>
</feature>
<dbReference type="EMBL" id="JAFJZO010000014">
    <property type="protein sequence ID" value="KAG5509423.1"/>
    <property type="molecule type" value="Genomic_DNA"/>
</dbReference>
<dbReference type="OrthoDB" id="252252at2759"/>
<evidence type="ECO:0000313" key="3">
    <source>
        <dbReference type="Proteomes" id="UP000674318"/>
    </source>
</evidence>
<feature type="compositionally biased region" description="Polar residues" evidence="1">
    <location>
        <begin position="389"/>
        <end position="406"/>
    </location>
</feature>
<name>A0A836LIW7_9TRYP</name>
<dbReference type="Proteomes" id="UP000674318">
    <property type="component" value="Unassembled WGS sequence"/>
</dbReference>
<reference evidence="2 3" key="1">
    <citation type="submission" date="2021-02" db="EMBL/GenBank/DDBJ databases">
        <title>Porcisia hertigi Genome sequencing and assembly.</title>
        <authorList>
            <person name="Almutairi H."/>
            <person name="Gatherer D."/>
        </authorList>
    </citation>
    <scope>NUCLEOTIDE SEQUENCE [LARGE SCALE GENOMIC DNA]</scope>
    <source>
        <strain evidence="2 3">C119</strain>
    </source>
</reference>
<gene>
    <name evidence="2" type="ORF">JKF63_06733</name>
</gene>
<dbReference type="KEGG" id="phet:94292759"/>